<reference evidence="1" key="1">
    <citation type="submission" date="2023-05" db="EMBL/GenBank/DDBJ databases">
        <authorList>
            <person name="Stuckert A."/>
        </authorList>
    </citation>
    <scope>NUCLEOTIDE SEQUENCE</scope>
</reference>
<organism evidence="1 2">
    <name type="scientific">Staurois parvus</name>
    <dbReference type="NCBI Taxonomy" id="386267"/>
    <lineage>
        <taxon>Eukaryota</taxon>
        <taxon>Metazoa</taxon>
        <taxon>Chordata</taxon>
        <taxon>Craniata</taxon>
        <taxon>Vertebrata</taxon>
        <taxon>Euteleostomi</taxon>
        <taxon>Amphibia</taxon>
        <taxon>Batrachia</taxon>
        <taxon>Anura</taxon>
        <taxon>Neobatrachia</taxon>
        <taxon>Ranoidea</taxon>
        <taxon>Ranidae</taxon>
        <taxon>Staurois</taxon>
    </lineage>
</organism>
<dbReference type="EMBL" id="CATNWA010015188">
    <property type="protein sequence ID" value="CAI9580415.1"/>
    <property type="molecule type" value="Genomic_DNA"/>
</dbReference>
<evidence type="ECO:0000313" key="2">
    <source>
        <dbReference type="Proteomes" id="UP001162483"/>
    </source>
</evidence>
<dbReference type="Proteomes" id="UP001162483">
    <property type="component" value="Unassembled WGS sequence"/>
</dbReference>
<keyword evidence="2" id="KW-1185">Reference proteome</keyword>
<accession>A0ABN9E6A2</accession>
<name>A0ABN9E6A2_9NEOB</name>
<evidence type="ECO:0000313" key="1">
    <source>
        <dbReference type="EMBL" id="CAI9580415.1"/>
    </source>
</evidence>
<sequence>VPPLLASPFLTSILHLEAFLLFFISQPGCLGTLGCLEVSSGVPWQNV</sequence>
<gene>
    <name evidence="1" type="ORF">SPARVUS_LOCUS9281420</name>
</gene>
<protein>
    <submittedName>
        <fullName evidence="1">Uncharacterized protein</fullName>
    </submittedName>
</protein>
<feature type="non-terminal residue" evidence="1">
    <location>
        <position position="1"/>
    </location>
</feature>
<comment type="caution">
    <text evidence="1">The sequence shown here is derived from an EMBL/GenBank/DDBJ whole genome shotgun (WGS) entry which is preliminary data.</text>
</comment>
<proteinExistence type="predicted"/>